<dbReference type="EMBL" id="VSWD01000005">
    <property type="protein sequence ID" value="KAK3101037.1"/>
    <property type="molecule type" value="Genomic_DNA"/>
</dbReference>
<feature type="repeat" description="ANK" evidence="3">
    <location>
        <begin position="69"/>
        <end position="101"/>
    </location>
</feature>
<accession>A0AA88YGD8</accession>
<dbReference type="InterPro" id="IPR002110">
    <property type="entry name" value="Ankyrin_rpt"/>
</dbReference>
<feature type="repeat" description="ANK" evidence="3">
    <location>
        <begin position="36"/>
        <end position="68"/>
    </location>
</feature>
<feature type="repeat" description="ANK" evidence="3">
    <location>
        <begin position="102"/>
        <end position="134"/>
    </location>
</feature>
<sequence>MPVSLIEAIRSGQEKLAMELLISGQFSDIDYQEHRKDGTALYWAACLNYYELAELLLIEGADPNATTMWQSSPLHAACDNNRIDIVRLLLQANCDINSQTESGDTPCHLAAYRGFSELVQILVENGASLDKVNKKNRNIFTVAQNSANKALTRYLKAVYKLANVSTTPPSKDFSLTCLLRDLDVSSNINNTPSYSRNSEVHSRFQSDCYNCTQDFLGNAYSTTPKNKGLWTNNVVNGNDLSSLTESVSDLKMSYRNL</sequence>
<gene>
    <name evidence="4" type="ORF">FSP39_000433</name>
</gene>
<evidence type="ECO:0000256" key="3">
    <source>
        <dbReference type="PROSITE-ProRule" id="PRU00023"/>
    </source>
</evidence>
<dbReference type="PANTHER" id="PTHR24198:SF185">
    <property type="entry name" value="ANKYRIN-3"/>
    <property type="match status" value="1"/>
</dbReference>
<keyword evidence="5" id="KW-1185">Reference proteome</keyword>
<dbReference type="AlphaFoldDB" id="A0AA88YGD8"/>
<evidence type="ECO:0000313" key="4">
    <source>
        <dbReference type="EMBL" id="KAK3101037.1"/>
    </source>
</evidence>
<evidence type="ECO:0000256" key="1">
    <source>
        <dbReference type="ARBA" id="ARBA00022737"/>
    </source>
</evidence>
<evidence type="ECO:0000313" key="5">
    <source>
        <dbReference type="Proteomes" id="UP001186944"/>
    </source>
</evidence>
<dbReference type="InterPro" id="IPR036770">
    <property type="entry name" value="Ankyrin_rpt-contain_sf"/>
</dbReference>
<organism evidence="4 5">
    <name type="scientific">Pinctada imbricata</name>
    <name type="common">Atlantic pearl-oyster</name>
    <name type="synonym">Pinctada martensii</name>
    <dbReference type="NCBI Taxonomy" id="66713"/>
    <lineage>
        <taxon>Eukaryota</taxon>
        <taxon>Metazoa</taxon>
        <taxon>Spiralia</taxon>
        <taxon>Lophotrochozoa</taxon>
        <taxon>Mollusca</taxon>
        <taxon>Bivalvia</taxon>
        <taxon>Autobranchia</taxon>
        <taxon>Pteriomorphia</taxon>
        <taxon>Pterioida</taxon>
        <taxon>Pterioidea</taxon>
        <taxon>Pteriidae</taxon>
        <taxon>Pinctada</taxon>
    </lineage>
</organism>
<keyword evidence="1" id="KW-0677">Repeat</keyword>
<proteinExistence type="predicted"/>
<comment type="caution">
    <text evidence="4">The sequence shown here is derived from an EMBL/GenBank/DDBJ whole genome shotgun (WGS) entry which is preliminary data.</text>
</comment>
<dbReference type="Gene3D" id="1.25.40.20">
    <property type="entry name" value="Ankyrin repeat-containing domain"/>
    <property type="match status" value="1"/>
</dbReference>
<protein>
    <submittedName>
        <fullName evidence="4">Uncharacterized protein</fullName>
    </submittedName>
</protein>
<dbReference type="Proteomes" id="UP001186944">
    <property type="component" value="Unassembled WGS sequence"/>
</dbReference>
<dbReference type="PROSITE" id="PS50297">
    <property type="entry name" value="ANK_REP_REGION"/>
    <property type="match status" value="2"/>
</dbReference>
<dbReference type="GO" id="GO:0005737">
    <property type="term" value="C:cytoplasm"/>
    <property type="evidence" value="ECO:0007669"/>
    <property type="project" value="TreeGrafter"/>
</dbReference>
<dbReference type="SUPFAM" id="SSF48403">
    <property type="entry name" value="Ankyrin repeat"/>
    <property type="match status" value="1"/>
</dbReference>
<keyword evidence="2 3" id="KW-0040">ANK repeat</keyword>
<dbReference type="PANTHER" id="PTHR24198">
    <property type="entry name" value="ANKYRIN REPEAT AND PROTEIN KINASE DOMAIN-CONTAINING PROTEIN"/>
    <property type="match status" value="1"/>
</dbReference>
<evidence type="ECO:0000256" key="2">
    <source>
        <dbReference type="ARBA" id="ARBA00023043"/>
    </source>
</evidence>
<name>A0AA88YGD8_PINIB</name>
<dbReference type="PROSITE" id="PS50088">
    <property type="entry name" value="ANK_REPEAT"/>
    <property type="match status" value="3"/>
</dbReference>
<dbReference type="SMART" id="SM00248">
    <property type="entry name" value="ANK"/>
    <property type="match status" value="3"/>
</dbReference>
<dbReference type="Pfam" id="PF12796">
    <property type="entry name" value="Ank_2"/>
    <property type="match status" value="2"/>
</dbReference>
<reference evidence="4" key="1">
    <citation type="submission" date="2019-08" db="EMBL/GenBank/DDBJ databases">
        <title>The improved chromosome-level genome for the pearl oyster Pinctada fucata martensii using PacBio sequencing and Hi-C.</title>
        <authorList>
            <person name="Zheng Z."/>
        </authorList>
    </citation>
    <scope>NUCLEOTIDE SEQUENCE</scope>
    <source>
        <strain evidence="4">ZZ-2019</strain>
        <tissue evidence="4">Adductor muscle</tissue>
    </source>
</reference>